<evidence type="ECO:0000256" key="1">
    <source>
        <dbReference type="SAM" id="Phobius"/>
    </source>
</evidence>
<dbReference type="PANTHER" id="PTHR43646:SF3">
    <property type="entry name" value="SLR1566 PROTEIN"/>
    <property type="match status" value="1"/>
</dbReference>
<dbReference type="SUPFAM" id="SSF53448">
    <property type="entry name" value="Nucleotide-diphospho-sugar transferases"/>
    <property type="match status" value="1"/>
</dbReference>
<dbReference type="PANTHER" id="PTHR43646">
    <property type="entry name" value="GLYCOSYLTRANSFERASE"/>
    <property type="match status" value="1"/>
</dbReference>
<reference evidence="3" key="1">
    <citation type="submission" date="2016-07" db="EMBL/GenBank/DDBJ databases">
        <title>Microvirga ossetica sp. nov. a new species of rhizobia isolated from root nodules of the legume species Vicia alpestris Steven originated from North Ossetia region in the Caucasus.</title>
        <authorList>
            <person name="Safronova V.I."/>
            <person name="Kuznetsova I.G."/>
            <person name="Sazanova A.L."/>
            <person name="Belimov A."/>
            <person name="Andronov E."/>
            <person name="Osledkin Y.S."/>
            <person name="Onishchuk O.P."/>
            <person name="Kurchak O.N."/>
            <person name="Shaposhnikov A.I."/>
            <person name="Willems A."/>
            <person name="Tikhonovich I.A."/>
        </authorList>
    </citation>
    <scope>NUCLEOTIDE SEQUENCE [LARGE SCALE GENOMIC DNA]</scope>
    <source>
        <strain evidence="3">V5/3M</strain>
        <plasmid evidence="3">unnamed2</plasmid>
    </source>
</reference>
<keyword evidence="1" id="KW-1133">Transmembrane helix</keyword>
<dbReference type="RefSeq" id="WP_099515042.1">
    <property type="nucleotide sequence ID" value="NZ_CP016619.1"/>
</dbReference>
<dbReference type="AlphaFoldDB" id="A0A1B2EVW8"/>
<dbReference type="EMBL" id="CP016619">
    <property type="protein sequence ID" value="ANY84109.1"/>
    <property type="molecule type" value="Genomic_DNA"/>
</dbReference>
<keyword evidence="1" id="KW-0812">Transmembrane</keyword>
<evidence type="ECO:0000259" key="2">
    <source>
        <dbReference type="Pfam" id="PF00535"/>
    </source>
</evidence>
<feature type="domain" description="Glycosyltransferase 2-like" evidence="2">
    <location>
        <begin position="41"/>
        <end position="168"/>
    </location>
</feature>
<dbReference type="InterPro" id="IPR029044">
    <property type="entry name" value="Nucleotide-diphossugar_trans"/>
</dbReference>
<dbReference type="OrthoDB" id="9806525at2"/>
<sequence length="370" mass="39613">MTALGFILLALAALPFVLVLVNLRILRATPHRAPQGDILVSILIPARNEAQNIGPALDAALGSTGVSVEILVMDDGSTDATAGIVRAHAARDGRVRLLNAPPLAEGWTGKVHACYHLAQTARGSHLLFVDADVRLAPQAAAMLAGHAQATGSGLISAVPRQITRSLGELLTVPSINLLLLGYLPMALMRKSHSPGFGAACGQLMLAEREAYRMSGGHAAIRSRIHDGIHLARLFRRKGFMTDLVPGERLASCRMYARFDEAWSGFAKNAHEAMATPVALPVWTTLLLGGHVLPYALLPFAPTISIALAALLSLATRILVTVATREDPRSIPLHPLTVFVSLAIQWSVLLRIGTARRAEWKGRLYPAEAKR</sequence>
<protein>
    <submittedName>
        <fullName evidence="3">Glycosyl transferase</fullName>
    </submittedName>
</protein>
<dbReference type="KEGG" id="moc:BB934_38305"/>
<evidence type="ECO:0000313" key="3">
    <source>
        <dbReference type="EMBL" id="ANY84109.1"/>
    </source>
</evidence>
<geneLocation type="plasmid" evidence="3">
    <name>unnamed2</name>
</geneLocation>
<proteinExistence type="predicted"/>
<dbReference type="Pfam" id="PF00535">
    <property type="entry name" value="Glycos_transf_2"/>
    <property type="match status" value="1"/>
</dbReference>
<feature type="transmembrane region" description="Helical" evidence="1">
    <location>
        <begin position="303"/>
        <end position="323"/>
    </location>
</feature>
<keyword evidence="1" id="KW-0472">Membrane</keyword>
<name>A0A1B2EVW8_9HYPH</name>
<dbReference type="Gene3D" id="3.90.550.10">
    <property type="entry name" value="Spore Coat Polysaccharide Biosynthesis Protein SpsA, Chain A"/>
    <property type="match status" value="1"/>
</dbReference>
<keyword evidence="3" id="KW-0614">Plasmid</keyword>
<organism evidence="3">
    <name type="scientific">Microvirga ossetica</name>
    <dbReference type="NCBI Taxonomy" id="1882682"/>
    <lineage>
        <taxon>Bacteria</taxon>
        <taxon>Pseudomonadati</taxon>
        <taxon>Pseudomonadota</taxon>
        <taxon>Alphaproteobacteria</taxon>
        <taxon>Hyphomicrobiales</taxon>
        <taxon>Methylobacteriaceae</taxon>
        <taxon>Microvirga</taxon>
    </lineage>
</organism>
<feature type="transmembrane region" description="Helical" evidence="1">
    <location>
        <begin position="169"/>
        <end position="187"/>
    </location>
</feature>
<accession>A0A1B2EVW8</accession>
<dbReference type="CDD" id="cd00761">
    <property type="entry name" value="Glyco_tranf_GTA_type"/>
    <property type="match status" value="1"/>
</dbReference>
<gene>
    <name evidence="3" type="ORF">BB934_38305</name>
</gene>
<dbReference type="InterPro" id="IPR001173">
    <property type="entry name" value="Glyco_trans_2-like"/>
</dbReference>
<keyword evidence="3" id="KW-0808">Transferase</keyword>
<dbReference type="GO" id="GO:0016740">
    <property type="term" value="F:transferase activity"/>
    <property type="evidence" value="ECO:0007669"/>
    <property type="project" value="UniProtKB-KW"/>
</dbReference>